<protein>
    <recommendedName>
        <fullName evidence="2">DUF1707 domain-containing protein</fullName>
    </recommendedName>
</protein>
<dbReference type="Proteomes" id="UP001499967">
    <property type="component" value="Unassembled WGS sequence"/>
</dbReference>
<proteinExistence type="predicted"/>
<evidence type="ECO:0000256" key="1">
    <source>
        <dbReference type="SAM" id="Phobius"/>
    </source>
</evidence>
<keyword evidence="1" id="KW-0812">Transmembrane</keyword>
<comment type="caution">
    <text evidence="3">The sequence shown here is derived from an EMBL/GenBank/DDBJ whole genome shotgun (WGS) entry which is preliminary data.</text>
</comment>
<dbReference type="EMBL" id="BAAAHP010000115">
    <property type="protein sequence ID" value="GAA0944017.1"/>
    <property type="molecule type" value="Genomic_DNA"/>
</dbReference>
<gene>
    <name evidence="3" type="ORF">GCM10009559_41190</name>
</gene>
<dbReference type="InterPro" id="IPR012551">
    <property type="entry name" value="DUF1707_SHOCT-like"/>
</dbReference>
<keyword evidence="4" id="KW-1185">Reference proteome</keyword>
<feature type="transmembrane region" description="Helical" evidence="1">
    <location>
        <begin position="129"/>
        <end position="150"/>
    </location>
</feature>
<dbReference type="PANTHER" id="PTHR40763:SF4">
    <property type="entry name" value="DUF1707 DOMAIN-CONTAINING PROTEIN"/>
    <property type="match status" value="1"/>
</dbReference>
<keyword evidence="1" id="KW-0472">Membrane</keyword>
<dbReference type="PANTHER" id="PTHR40763">
    <property type="entry name" value="MEMBRANE PROTEIN-RELATED"/>
    <property type="match status" value="1"/>
</dbReference>
<feature type="domain" description="DUF1707" evidence="2">
    <location>
        <begin position="25"/>
        <end position="77"/>
    </location>
</feature>
<feature type="transmembrane region" description="Helical" evidence="1">
    <location>
        <begin position="95"/>
        <end position="117"/>
    </location>
</feature>
<evidence type="ECO:0000313" key="3">
    <source>
        <dbReference type="EMBL" id="GAA0944017.1"/>
    </source>
</evidence>
<keyword evidence="1" id="KW-1133">Transmembrane helix</keyword>
<evidence type="ECO:0000313" key="4">
    <source>
        <dbReference type="Proteomes" id="UP001499967"/>
    </source>
</evidence>
<dbReference type="Pfam" id="PF08044">
    <property type="entry name" value="DUF1707"/>
    <property type="match status" value="1"/>
</dbReference>
<evidence type="ECO:0000259" key="2">
    <source>
        <dbReference type="Pfam" id="PF08044"/>
    </source>
</evidence>
<accession>A0ABP4B4H3</accession>
<organism evidence="3 4">
    <name type="scientific">Pseudonocardia zijingensis</name>
    <dbReference type="NCBI Taxonomy" id="153376"/>
    <lineage>
        <taxon>Bacteria</taxon>
        <taxon>Bacillati</taxon>
        <taxon>Actinomycetota</taxon>
        <taxon>Actinomycetes</taxon>
        <taxon>Pseudonocardiales</taxon>
        <taxon>Pseudonocardiaceae</taxon>
        <taxon>Pseudonocardia</taxon>
    </lineage>
</organism>
<reference evidence="4" key="1">
    <citation type="journal article" date="2019" name="Int. J. Syst. Evol. Microbiol.">
        <title>The Global Catalogue of Microorganisms (GCM) 10K type strain sequencing project: providing services to taxonomists for standard genome sequencing and annotation.</title>
        <authorList>
            <consortium name="The Broad Institute Genomics Platform"/>
            <consortium name="The Broad Institute Genome Sequencing Center for Infectious Disease"/>
            <person name="Wu L."/>
            <person name="Ma J."/>
        </authorList>
    </citation>
    <scope>NUCLEOTIDE SEQUENCE [LARGE SCALE GENOMIC DNA]</scope>
    <source>
        <strain evidence="4">JCM 11117</strain>
    </source>
</reference>
<name>A0ABP4B4H3_9PSEU</name>
<sequence>MTIDRVTVCHDARVSSEPPVRPDDLRISDAERSAVQDRLRRAHEVGQLDLGEFDERVRSVWAARTRGDLARVTADLPEPPPPGRRKVFSDTGGGVTMRVLTIVWSSLAAVNFVVWGLLGLTTGDFLHPWWVWVAVPPGIALAVLYVAGIGRPPRQP</sequence>